<dbReference type="PRINTS" id="PR00040">
    <property type="entry name" value="HTHMERR"/>
</dbReference>
<dbReference type="GO" id="GO:0003677">
    <property type="term" value="F:DNA binding"/>
    <property type="evidence" value="ECO:0007669"/>
    <property type="project" value="UniProtKB-KW"/>
</dbReference>
<feature type="domain" description="HTH merR-type" evidence="2">
    <location>
        <begin position="6"/>
        <end position="75"/>
    </location>
</feature>
<dbReference type="SUPFAM" id="SSF46955">
    <property type="entry name" value="Putative DNA-binding domain"/>
    <property type="match status" value="1"/>
</dbReference>
<proteinExistence type="predicted"/>
<dbReference type="PANTHER" id="PTHR30204">
    <property type="entry name" value="REDOX-CYCLING DRUG-SENSING TRANSCRIPTIONAL ACTIVATOR SOXR"/>
    <property type="match status" value="1"/>
</dbReference>
<name>A0AAE9PU37_PAEPO</name>
<dbReference type="Pfam" id="PF13411">
    <property type="entry name" value="MerR_1"/>
    <property type="match status" value="1"/>
</dbReference>
<dbReference type="InterPro" id="IPR009061">
    <property type="entry name" value="DNA-bd_dom_put_sf"/>
</dbReference>
<dbReference type="EMBL" id="CP097770">
    <property type="protein sequence ID" value="UZP76387.1"/>
    <property type="molecule type" value="Genomic_DNA"/>
</dbReference>
<reference evidence="3" key="1">
    <citation type="submission" date="2022-11" db="EMBL/GenBank/DDBJ databases">
        <authorList>
            <person name="Vasilchenko N.G."/>
            <person name="Prazdnova E.V."/>
            <person name="Gorovtsov A.V."/>
            <person name="Chistyakov V.A."/>
            <person name="Pak M.L."/>
        </authorList>
    </citation>
    <scope>NUCLEOTIDE SEQUENCE</scope>
    <source>
        <strain evidence="3">R 4.5</strain>
    </source>
</reference>
<organism evidence="3">
    <name type="scientific">Paenibacillus polymyxa</name>
    <name type="common">Bacillus polymyxa</name>
    <dbReference type="NCBI Taxonomy" id="1406"/>
    <lineage>
        <taxon>Bacteria</taxon>
        <taxon>Bacillati</taxon>
        <taxon>Bacillota</taxon>
        <taxon>Bacilli</taxon>
        <taxon>Bacillales</taxon>
        <taxon>Paenibacillaceae</taxon>
        <taxon>Paenibacillus</taxon>
    </lineage>
</organism>
<dbReference type="Gene3D" id="1.10.1660.10">
    <property type="match status" value="1"/>
</dbReference>
<evidence type="ECO:0000256" key="1">
    <source>
        <dbReference type="ARBA" id="ARBA00023125"/>
    </source>
</evidence>
<dbReference type="SMART" id="SM00422">
    <property type="entry name" value="HTH_MERR"/>
    <property type="match status" value="1"/>
</dbReference>
<gene>
    <name evidence="3" type="ORF">MF626_07725</name>
</gene>
<evidence type="ECO:0000259" key="2">
    <source>
        <dbReference type="PROSITE" id="PS50937"/>
    </source>
</evidence>
<protein>
    <submittedName>
        <fullName evidence="3">MerR family transcriptional regulator</fullName>
    </submittedName>
</protein>
<dbReference type="InterPro" id="IPR000551">
    <property type="entry name" value="MerR-type_HTH_dom"/>
</dbReference>
<accession>A0AAE9PU37</accession>
<sequence length="260" mass="29333">MDKENCLTTGQLAKRTGITVRTLRYYDQIGLLSPGGHRTGSIRLYNMKDMERLQRIQMLKYLGLSLQKIMDILDAESPSNGEIRHSLQAQLDVLQKKIAHTEHVVHAIRDAMEMSVYGSDWNHLADVIQTVQSEQNWGSNIGRRTVCKRGYIFTTSTVRIPRSEKNVNYMNEIALQVYEAGHMPVLGEWYALPLIATAGSTALGDETFNKIFHPSSIRLLDYCNAVLRVGGPSQGADEMVRVAKEKGLLIYERLDELPLV</sequence>
<dbReference type="GO" id="GO:0003700">
    <property type="term" value="F:DNA-binding transcription factor activity"/>
    <property type="evidence" value="ECO:0007669"/>
    <property type="project" value="InterPro"/>
</dbReference>
<keyword evidence="1" id="KW-0238">DNA-binding</keyword>
<dbReference type="CDD" id="cd01106">
    <property type="entry name" value="HTH_TipAL-Mta"/>
    <property type="match status" value="1"/>
</dbReference>
<dbReference type="AlphaFoldDB" id="A0AAE9PU37"/>
<dbReference type="PROSITE" id="PS00552">
    <property type="entry name" value="HTH_MERR_1"/>
    <property type="match status" value="1"/>
</dbReference>
<dbReference type="PANTHER" id="PTHR30204:SF96">
    <property type="entry name" value="CHROMOSOME-ANCHORING PROTEIN RACA"/>
    <property type="match status" value="1"/>
</dbReference>
<evidence type="ECO:0000313" key="3">
    <source>
        <dbReference type="EMBL" id="UZP76387.1"/>
    </source>
</evidence>
<dbReference type="PROSITE" id="PS50937">
    <property type="entry name" value="HTH_MERR_2"/>
    <property type="match status" value="1"/>
</dbReference>
<dbReference type="InterPro" id="IPR047057">
    <property type="entry name" value="MerR_fam"/>
</dbReference>